<dbReference type="GO" id="GO:0004497">
    <property type="term" value="F:monooxygenase activity"/>
    <property type="evidence" value="ECO:0007669"/>
    <property type="project" value="UniProtKB-KW"/>
</dbReference>
<reference evidence="3 4" key="1">
    <citation type="submission" date="2018-10" db="EMBL/GenBank/DDBJ databases">
        <title>Genomic Encyclopedia of Archaeal and Bacterial Type Strains, Phase II (KMG-II): from individual species to whole genera.</title>
        <authorList>
            <person name="Goeker M."/>
        </authorList>
    </citation>
    <scope>NUCLEOTIDE SEQUENCE [LARGE SCALE GENOMIC DNA]</scope>
    <source>
        <strain evidence="3 4">RP-AC37</strain>
    </source>
</reference>
<sequence>MSAPEPTTPTSRSDTTTSQERSTKHLLVTSVFTLLDEPDSSRESQPEGAPTPDRQQRLFTLLCANAHDVLERSPGFLGSELTCSEDGRHIVHHARWANPGALASMLASPGARAGMQAVRSLATVQVLRSRAYRQFTAAADPSNHAG</sequence>
<keyword evidence="3" id="KW-0560">Oxidoreductase</keyword>
<dbReference type="InterPro" id="IPR007138">
    <property type="entry name" value="ABM_dom"/>
</dbReference>
<evidence type="ECO:0000259" key="2">
    <source>
        <dbReference type="Pfam" id="PF03992"/>
    </source>
</evidence>
<dbReference type="InParanoid" id="A0A420XSX5"/>
<accession>A0A420XSX5</accession>
<dbReference type="AlphaFoldDB" id="A0A420XSX5"/>
<proteinExistence type="predicted"/>
<evidence type="ECO:0000313" key="4">
    <source>
        <dbReference type="Proteomes" id="UP000281955"/>
    </source>
</evidence>
<dbReference type="InterPro" id="IPR011008">
    <property type="entry name" value="Dimeric_a/b-barrel"/>
</dbReference>
<dbReference type="SUPFAM" id="SSF54909">
    <property type="entry name" value="Dimeric alpha+beta barrel"/>
    <property type="match status" value="1"/>
</dbReference>
<feature type="domain" description="ABM" evidence="2">
    <location>
        <begin position="51"/>
        <end position="116"/>
    </location>
</feature>
<evidence type="ECO:0000313" key="3">
    <source>
        <dbReference type="EMBL" id="RKS79914.1"/>
    </source>
</evidence>
<dbReference type="Proteomes" id="UP000281955">
    <property type="component" value="Unassembled WGS sequence"/>
</dbReference>
<evidence type="ECO:0000256" key="1">
    <source>
        <dbReference type="SAM" id="MobiDB-lite"/>
    </source>
</evidence>
<dbReference type="RefSeq" id="WP_121191683.1">
    <property type="nucleotide sequence ID" value="NZ_RBWV01000009.1"/>
</dbReference>
<keyword evidence="4" id="KW-1185">Reference proteome</keyword>
<name>A0A420XSX5_9ACTN</name>
<gene>
    <name evidence="3" type="ORF">CLV35_0329</name>
</gene>
<dbReference type="Pfam" id="PF03992">
    <property type="entry name" value="ABM"/>
    <property type="match status" value="1"/>
</dbReference>
<dbReference type="Gene3D" id="3.30.70.100">
    <property type="match status" value="1"/>
</dbReference>
<dbReference type="OrthoDB" id="1494517at2"/>
<protein>
    <submittedName>
        <fullName evidence="3">Antibiotic biosynthesis monooxygenase</fullName>
    </submittedName>
</protein>
<feature type="compositionally biased region" description="Low complexity" evidence="1">
    <location>
        <begin position="1"/>
        <end position="18"/>
    </location>
</feature>
<feature type="region of interest" description="Disordered" evidence="1">
    <location>
        <begin position="1"/>
        <end position="55"/>
    </location>
</feature>
<organism evidence="3 4">
    <name type="scientific">Motilibacter peucedani</name>
    <dbReference type="NCBI Taxonomy" id="598650"/>
    <lineage>
        <taxon>Bacteria</taxon>
        <taxon>Bacillati</taxon>
        <taxon>Actinomycetota</taxon>
        <taxon>Actinomycetes</taxon>
        <taxon>Motilibacterales</taxon>
        <taxon>Motilibacteraceae</taxon>
        <taxon>Motilibacter</taxon>
    </lineage>
</organism>
<comment type="caution">
    <text evidence="3">The sequence shown here is derived from an EMBL/GenBank/DDBJ whole genome shotgun (WGS) entry which is preliminary data.</text>
</comment>
<keyword evidence="3" id="KW-0503">Monooxygenase</keyword>
<dbReference type="EMBL" id="RBWV01000009">
    <property type="protein sequence ID" value="RKS79914.1"/>
    <property type="molecule type" value="Genomic_DNA"/>
</dbReference>